<dbReference type="HOGENOM" id="CLU_2379775_0_0_11"/>
<dbReference type="EMBL" id="HE804045">
    <property type="protein sequence ID" value="CCH28910.1"/>
    <property type="molecule type" value="Genomic_DNA"/>
</dbReference>
<keyword evidence="1" id="KW-0472">Membrane</keyword>
<sequence>MSPRTVAVVVGVAFLSAGLLILLLPSTTSSPAGFPVACGNGVGLGFDAVAVKAQGAALVEICARLRAGRLGWAVPVLVVGALVAVGGLVVRRRSPGQHERPA</sequence>
<keyword evidence="3" id="KW-1185">Reference proteome</keyword>
<dbReference type="BioCyc" id="SESP1179773:BN6_RS07795-MONOMER"/>
<feature type="transmembrane region" description="Helical" evidence="1">
    <location>
        <begin position="70"/>
        <end position="90"/>
    </location>
</feature>
<dbReference type="PATRIC" id="fig|1179773.3.peg.1590"/>
<gene>
    <name evidence="2" type="ordered locus">BN6_15870</name>
</gene>
<proteinExistence type="predicted"/>
<dbReference type="KEGG" id="sesp:BN6_15870"/>
<dbReference type="RefSeq" id="WP_015099023.1">
    <property type="nucleotide sequence ID" value="NC_019673.1"/>
</dbReference>
<name>K0JPL5_SACES</name>
<evidence type="ECO:0000313" key="2">
    <source>
        <dbReference type="EMBL" id="CCH28910.1"/>
    </source>
</evidence>
<reference evidence="2 3" key="1">
    <citation type="journal article" date="2012" name="BMC Genomics">
        <title>Complete genome sequence of Saccharothrix espanaensis DSM 44229T and comparison to the other completely sequenced Pseudonocardiaceae.</title>
        <authorList>
            <person name="Strobel T."/>
            <person name="Al-Dilaimi A."/>
            <person name="Blom J."/>
            <person name="Gessner A."/>
            <person name="Kalinowski J."/>
            <person name="Luzhetska M."/>
            <person name="Puhler A."/>
            <person name="Szczepanowski R."/>
            <person name="Bechthold A."/>
            <person name="Ruckert C."/>
        </authorList>
    </citation>
    <scope>NUCLEOTIDE SEQUENCE [LARGE SCALE GENOMIC DNA]</scope>
    <source>
        <strain evidence="3">ATCC 51144 / DSM 44229 / JCM 9112 / NBRC 15066 / NRRL 15764</strain>
    </source>
</reference>
<evidence type="ECO:0000313" key="3">
    <source>
        <dbReference type="Proteomes" id="UP000006281"/>
    </source>
</evidence>
<protein>
    <submittedName>
        <fullName evidence="2">Putative secreted protein</fullName>
    </submittedName>
</protein>
<keyword evidence="1" id="KW-1133">Transmembrane helix</keyword>
<dbReference type="AlphaFoldDB" id="K0JPL5"/>
<dbReference type="OrthoDB" id="3697599at2"/>
<dbReference type="Proteomes" id="UP000006281">
    <property type="component" value="Chromosome"/>
</dbReference>
<organism evidence="2 3">
    <name type="scientific">Saccharothrix espanaensis (strain ATCC 51144 / DSM 44229 / JCM 9112 / NBRC 15066 / NRRL 15764)</name>
    <dbReference type="NCBI Taxonomy" id="1179773"/>
    <lineage>
        <taxon>Bacteria</taxon>
        <taxon>Bacillati</taxon>
        <taxon>Actinomycetota</taxon>
        <taxon>Actinomycetes</taxon>
        <taxon>Pseudonocardiales</taxon>
        <taxon>Pseudonocardiaceae</taxon>
        <taxon>Saccharothrix</taxon>
    </lineage>
</organism>
<keyword evidence="1" id="KW-0812">Transmembrane</keyword>
<evidence type="ECO:0000256" key="1">
    <source>
        <dbReference type="SAM" id="Phobius"/>
    </source>
</evidence>
<accession>K0JPL5</accession>